<accession>A0A5K3FSM9</accession>
<dbReference type="AlphaFoldDB" id="A0A5K3FSM9"/>
<name>A0A5K3FSM9_MESCO</name>
<sequence length="124" mass="13532">MSYITVLHIPSLRNGRQLHAKVAHQVDRWAALRPTRTFLTGLPDVECPCANHPSPPHPPGSALTWGGLGTPSIRRCFTSDPVTEISDEGARNRPARLTCSSMPQTCTLLLPLRSDTSNQPEANI</sequence>
<evidence type="ECO:0000313" key="1">
    <source>
        <dbReference type="WBParaSite" id="MCU_011284-RA"/>
    </source>
</evidence>
<proteinExistence type="predicted"/>
<organism evidence="1">
    <name type="scientific">Mesocestoides corti</name>
    <name type="common">Flatworm</name>
    <dbReference type="NCBI Taxonomy" id="53468"/>
    <lineage>
        <taxon>Eukaryota</taxon>
        <taxon>Metazoa</taxon>
        <taxon>Spiralia</taxon>
        <taxon>Lophotrochozoa</taxon>
        <taxon>Platyhelminthes</taxon>
        <taxon>Cestoda</taxon>
        <taxon>Eucestoda</taxon>
        <taxon>Cyclophyllidea</taxon>
        <taxon>Mesocestoididae</taxon>
        <taxon>Mesocestoides</taxon>
    </lineage>
</organism>
<protein>
    <submittedName>
        <fullName evidence="1">Uncharacterized protein</fullName>
    </submittedName>
</protein>
<reference evidence="1" key="1">
    <citation type="submission" date="2019-11" db="UniProtKB">
        <authorList>
            <consortium name="WormBaseParasite"/>
        </authorList>
    </citation>
    <scope>IDENTIFICATION</scope>
</reference>
<dbReference type="WBParaSite" id="MCU_011284-RA">
    <property type="protein sequence ID" value="MCU_011284-RA"/>
    <property type="gene ID" value="MCU_011284"/>
</dbReference>